<keyword evidence="3" id="KW-0150">Chloroplast</keyword>
<sequence length="383" mass="42032">MASITACTTTSSVAGAVLVHKASLSRPSVIALGLPAMSKNNGKVKCSMERKAGESKLGMCGSLMAAACAATISISPAAMALVDERMSTEGTGLPFGLSNNLLGWILFGVFGLICDSPGSEEEEEFFDLDNESDLVGSGLGLGRCPRVVYGKSFRDCRRRHCFRRRGFARGGEKRSRFGGLVKLSLRMERSSIGMICNTFPETLSKLLLALCPNITSSRIQFAAAQLPNLELTDCCMTICNPDLDSPKTQENNDLQLQRTPHSKMHLIYQKLIINHTCLKKLSLWGCSGLDALYLNCPELNDLNLNSCTHLNPERLLLQCPILECVPALGCRTRWFKSFRIRYAQILWPGKIIFIANVFLIALKGSGNPTCKSCIYECTSDLRW</sequence>
<proteinExistence type="inferred from homology"/>
<dbReference type="Gene3D" id="3.80.10.10">
    <property type="entry name" value="Ribonuclease Inhibitor"/>
    <property type="match status" value="1"/>
</dbReference>
<evidence type="ECO:0000256" key="4">
    <source>
        <dbReference type="ARBA" id="ARBA00022531"/>
    </source>
</evidence>
<evidence type="ECO:0000256" key="8">
    <source>
        <dbReference type="ARBA" id="ARBA00023276"/>
    </source>
</evidence>
<keyword evidence="7 10" id="KW-0472">Membrane</keyword>
<dbReference type="InterPro" id="IPR032675">
    <property type="entry name" value="LRR_dom_sf"/>
</dbReference>
<evidence type="ECO:0000256" key="5">
    <source>
        <dbReference type="ARBA" id="ARBA00022640"/>
    </source>
</evidence>
<feature type="transmembrane region" description="Helical" evidence="10">
    <location>
        <begin position="342"/>
        <end position="362"/>
    </location>
</feature>
<keyword evidence="10" id="KW-1133">Transmembrane helix</keyword>
<feature type="transmembrane region" description="Helical" evidence="10">
    <location>
        <begin position="93"/>
        <end position="114"/>
    </location>
</feature>
<dbReference type="PANTHER" id="PTHR34552">
    <property type="entry name" value="PHOTOSYSTEM II REACTION CENTER W PROTEIN, CHLOROPLASTIC"/>
    <property type="match status" value="1"/>
</dbReference>
<evidence type="ECO:0000256" key="3">
    <source>
        <dbReference type="ARBA" id="ARBA00022528"/>
    </source>
</evidence>
<evidence type="ECO:0000256" key="9">
    <source>
        <dbReference type="ARBA" id="ARBA00031756"/>
    </source>
</evidence>
<dbReference type="Proteomes" id="UP000823775">
    <property type="component" value="Unassembled WGS sequence"/>
</dbReference>
<gene>
    <name evidence="11" type="ORF">HAX54_019324</name>
</gene>
<accession>A0ABS8UR90</accession>
<feature type="transmembrane region" description="Helical" evidence="10">
    <location>
        <begin position="57"/>
        <end position="81"/>
    </location>
</feature>
<keyword evidence="6" id="KW-0793">Thylakoid</keyword>
<organism evidence="11 12">
    <name type="scientific">Datura stramonium</name>
    <name type="common">Jimsonweed</name>
    <name type="synonym">Common thornapple</name>
    <dbReference type="NCBI Taxonomy" id="4076"/>
    <lineage>
        <taxon>Eukaryota</taxon>
        <taxon>Viridiplantae</taxon>
        <taxon>Streptophyta</taxon>
        <taxon>Embryophyta</taxon>
        <taxon>Tracheophyta</taxon>
        <taxon>Spermatophyta</taxon>
        <taxon>Magnoliopsida</taxon>
        <taxon>eudicotyledons</taxon>
        <taxon>Gunneridae</taxon>
        <taxon>Pentapetalae</taxon>
        <taxon>asterids</taxon>
        <taxon>lamiids</taxon>
        <taxon>Solanales</taxon>
        <taxon>Solanaceae</taxon>
        <taxon>Solanoideae</taxon>
        <taxon>Datureae</taxon>
        <taxon>Datura</taxon>
    </lineage>
</organism>
<evidence type="ECO:0000256" key="10">
    <source>
        <dbReference type="SAM" id="Phobius"/>
    </source>
</evidence>
<evidence type="ECO:0000313" key="11">
    <source>
        <dbReference type="EMBL" id="MCD9560607.1"/>
    </source>
</evidence>
<dbReference type="PANTHER" id="PTHR34552:SF10">
    <property type="entry name" value="PSII 6.1 KDA PROTEIN"/>
    <property type="match status" value="1"/>
</dbReference>
<name>A0ABS8UR90_DATST</name>
<evidence type="ECO:0000313" key="12">
    <source>
        <dbReference type="Proteomes" id="UP000823775"/>
    </source>
</evidence>
<reference evidence="11 12" key="1">
    <citation type="journal article" date="2021" name="BMC Genomics">
        <title>Datura genome reveals duplications of psychoactive alkaloid biosynthetic genes and high mutation rate following tissue culture.</title>
        <authorList>
            <person name="Rajewski A."/>
            <person name="Carter-House D."/>
            <person name="Stajich J."/>
            <person name="Litt A."/>
        </authorList>
    </citation>
    <scope>NUCLEOTIDE SEQUENCE [LARGE SCALE GENOMIC DNA]</scope>
    <source>
        <strain evidence="11">AR-01</strain>
    </source>
</reference>
<keyword evidence="10" id="KW-0812">Transmembrane</keyword>
<keyword evidence="4" id="KW-0602">Photosynthesis</keyword>
<evidence type="ECO:0000256" key="7">
    <source>
        <dbReference type="ARBA" id="ARBA00023136"/>
    </source>
</evidence>
<dbReference type="EMBL" id="JACEIK010002345">
    <property type="protein sequence ID" value="MCD9560607.1"/>
    <property type="molecule type" value="Genomic_DNA"/>
</dbReference>
<comment type="similarity">
    <text evidence="2">Belongs to the psbW family.</text>
</comment>
<keyword evidence="12" id="KW-1185">Reference proteome</keyword>
<evidence type="ECO:0000256" key="2">
    <source>
        <dbReference type="ARBA" id="ARBA00010395"/>
    </source>
</evidence>
<evidence type="ECO:0000256" key="6">
    <source>
        <dbReference type="ARBA" id="ARBA00023078"/>
    </source>
</evidence>
<dbReference type="Pfam" id="PF07123">
    <property type="entry name" value="PsbW"/>
    <property type="match status" value="1"/>
</dbReference>
<protein>
    <recommendedName>
        <fullName evidence="9">PSII 6.1 kDa protein</fullName>
    </recommendedName>
</protein>
<evidence type="ECO:0000256" key="1">
    <source>
        <dbReference type="ARBA" id="ARBA00004581"/>
    </source>
</evidence>
<dbReference type="InterPro" id="IPR009806">
    <property type="entry name" value="PSII_PsbW_class2"/>
</dbReference>
<comment type="caution">
    <text evidence="11">The sequence shown here is derived from an EMBL/GenBank/DDBJ whole genome shotgun (WGS) entry which is preliminary data.</text>
</comment>
<keyword evidence="5" id="KW-0934">Plastid</keyword>
<keyword evidence="8" id="KW-0604">Photosystem II</keyword>
<comment type="subcellular location">
    <subcellularLocation>
        <location evidence="1">Plastid</location>
        <location evidence="1">Chloroplast thylakoid membrane</location>
        <topology evidence="1">Single-pass membrane protein</topology>
    </subcellularLocation>
</comment>